<name>A0A443RVC4_9ACAR</name>
<gene>
    <name evidence="1" type="ORF">B4U80_14461</name>
</gene>
<dbReference type="Proteomes" id="UP000288716">
    <property type="component" value="Unassembled WGS sequence"/>
</dbReference>
<feature type="non-terminal residue" evidence="1">
    <location>
        <position position="331"/>
    </location>
</feature>
<dbReference type="EMBL" id="NCKV01027689">
    <property type="protein sequence ID" value="RWS19313.1"/>
    <property type="molecule type" value="Genomic_DNA"/>
</dbReference>
<reference evidence="1 2" key="1">
    <citation type="journal article" date="2018" name="Gigascience">
        <title>Genomes of trombidid mites reveal novel predicted allergens and laterally-transferred genes associated with secondary metabolism.</title>
        <authorList>
            <person name="Dong X."/>
            <person name="Chaisiri K."/>
            <person name="Xia D."/>
            <person name="Armstrong S.D."/>
            <person name="Fang Y."/>
            <person name="Donnelly M.J."/>
            <person name="Kadowaki T."/>
            <person name="McGarry J.W."/>
            <person name="Darby A.C."/>
            <person name="Makepeace B.L."/>
        </authorList>
    </citation>
    <scope>NUCLEOTIDE SEQUENCE [LARGE SCALE GENOMIC DNA]</scope>
    <source>
        <strain evidence="1">UoL-UT</strain>
    </source>
</reference>
<dbReference type="SUPFAM" id="SSF52047">
    <property type="entry name" value="RNI-like"/>
    <property type="match status" value="1"/>
</dbReference>
<dbReference type="VEuPathDB" id="VectorBase:LDEU012727"/>
<evidence type="ECO:0000313" key="1">
    <source>
        <dbReference type="EMBL" id="RWS19313.1"/>
    </source>
</evidence>
<keyword evidence="2" id="KW-1185">Reference proteome</keyword>
<comment type="caution">
    <text evidence="1">The sequence shown here is derived from an EMBL/GenBank/DDBJ whole genome shotgun (WGS) entry which is preliminary data.</text>
</comment>
<accession>A0A443RVC4</accession>
<organism evidence="1 2">
    <name type="scientific">Leptotrombidium deliense</name>
    <dbReference type="NCBI Taxonomy" id="299467"/>
    <lineage>
        <taxon>Eukaryota</taxon>
        <taxon>Metazoa</taxon>
        <taxon>Ecdysozoa</taxon>
        <taxon>Arthropoda</taxon>
        <taxon>Chelicerata</taxon>
        <taxon>Arachnida</taxon>
        <taxon>Acari</taxon>
        <taxon>Acariformes</taxon>
        <taxon>Trombidiformes</taxon>
        <taxon>Prostigmata</taxon>
        <taxon>Anystina</taxon>
        <taxon>Parasitengona</taxon>
        <taxon>Trombiculoidea</taxon>
        <taxon>Trombiculidae</taxon>
        <taxon>Leptotrombidium</taxon>
    </lineage>
</organism>
<proteinExistence type="predicted"/>
<dbReference type="AlphaFoldDB" id="A0A443RVC4"/>
<dbReference type="Gene3D" id="3.80.10.10">
    <property type="entry name" value="Ribonuclease Inhibitor"/>
    <property type="match status" value="1"/>
</dbReference>
<dbReference type="InterPro" id="IPR032675">
    <property type="entry name" value="LRR_dom_sf"/>
</dbReference>
<sequence>MFTLQELMTLCKNKLPKLECIKIWNQRCDMDLLTVAESFPDIKEICLYDLQIKDNIVSQLFSKLQKLESVEIENTLINGECLSSIGDKVCSLLWYTDSSSYIRDHLTLSANGKNISSFQFGGHTRNPNDSELIIELIRNEMPNLRKLKLYFDTGVHNYSLLNLKHLQELSVRIDESYGNYKVCQKLNSVKKLFLDVADIEDVNLMSHLSNTPNVQELHVITSRFNYFSLSMIELFSRFQSLKSLTFEDMHFEHKRYHTLQDKSKNALVETIDLLENVTNFSITLGCDENDVYCVPIVNSIEMIAKKRSNQTFVIHFLNANMTYHKFPTNMK</sequence>
<protein>
    <submittedName>
        <fullName evidence="1">Uncharacterized protein</fullName>
    </submittedName>
</protein>
<evidence type="ECO:0000313" key="2">
    <source>
        <dbReference type="Proteomes" id="UP000288716"/>
    </source>
</evidence>